<dbReference type="InterPro" id="IPR007527">
    <property type="entry name" value="Znf_SWIM"/>
</dbReference>
<evidence type="ECO:0000313" key="9">
    <source>
        <dbReference type="Proteomes" id="UP000823749"/>
    </source>
</evidence>
<keyword evidence="3" id="KW-0862">Zinc</keyword>
<feature type="region of interest" description="Disordered" evidence="5">
    <location>
        <begin position="922"/>
        <end position="947"/>
    </location>
</feature>
<keyword evidence="2 4" id="KW-0863">Zinc-finger</keyword>
<dbReference type="Pfam" id="PF10551">
    <property type="entry name" value="MULE"/>
    <property type="match status" value="1"/>
</dbReference>
<name>A0AAV6IJP6_9ERIC</name>
<evidence type="ECO:0000256" key="4">
    <source>
        <dbReference type="PROSITE-ProRule" id="PRU00047"/>
    </source>
</evidence>
<organism evidence="8 9">
    <name type="scientific">Rhododendron griersonianum</name>
    <dbReference type="NCBI Taxonomy" id="479676"/>
    <lineage>
        <taxon>Eukaryota</taxon>
        <taxon>Viridiplantae</taxon>
        <taxon>Streptophyta</taxon>
        <taxon>Embryophyta</taxon>
        <taxon>Tracheophyta</taxon>
        <taxon>Spermatophyta</taxon>
        <taxon>Magnoliopsida</taxon>
        <taxon>eudicotyledons</taxon>
        <taxon>Gunneridae</taxon>
        <taxon>Pentapetalae</taxon>
        <taxon>asterids</taxon>
        <taxon>Ericales</taxon>
        <taxon>Ericaceae</taxon>
        <taxon>Ericoideae</taxon>
        <taxon>Rhodoreae</taxon>
        <taxon>Rhododendron</taxon>
    </lineage>
</organism>
<gene>
    <name evidence="8" type="ORF">RHGRI_028018</name>
</gene>
<evidence type="ECO:0000313" key="8">
    <source>
        <dbReference type="EMBL" id="KAG5526935.1"/>
    </source>
</evidence>
<evidence type="ECO:0000256" key="2">
    <source>
        <dbReference type="ARBA" id="ARBA00022771"/>
    </source>
</evidence>
<dbReference type="InterPro" id="IPR001878">
    <property type="entry name" value="Znf_CCHC"/>
</dbReference>
<dbReference type="InterPro" id="IPR018289">
    <property type="entry name" value="MULE_transposase_dom"/>
</dbReference>
<dbReference type="AlphaFoldDB" id="A0AAV6IJP6"/>
<dbReference type="PROSITE" id="PS50158">
    <property type="entry name" value="ZF_CCHC"/>
    <property type="match status" value="1"/>
</dbReference>
<dbReference type="Pfam" id="PF10536">
    <property type="entry name" value="PMD"/>
    <property type="match status" value="1"/>
</dbReference>
<dbReference type="SMART" id="SM00575">
    <property type="entry name" value="ZnF_PMZ"/>
    <property type="match status" value="1"/>
</dbReference>
<keyword evidence="9" id="KW-1185">Reference proteome</keyword>
<dbReference type="EMBL" id="JACTNZ010000010">
    <property type="protein sequence ID" value="KAG5526935.1"/>
    <property type="molecule type" value="Genomic_DNA"/>
</dbReference>
<protein>
    <submittedName>
        <fullName evidence="8">Uncharacterized protein</fullName>
    </submittedName>
</protein>
<feature type="compositionally biased region" description="Polar residues" evidence="5">
    <location>
        <begin position="928"/>
        <end position="939"/>
    </location>
</feature>
<reference evidence="8" key="1">
    <citation type="submission" date="2020-08" db="EMBL/GenBank/DDBJ databases">
        <title>Plant Genome Project.</title>
        <authorList>
            <person name="Zhang R.-G."/>
        </authorList>
    </citation>
    <scope>NUCLEOTIDE SEQUENCE</scope>
    <source>
        <strain evidence="8">WSP0</strain>
        <tissue evidence="8">Leaf</tissue>
    </source>
</reference>
<feature type="domain" description="CCHC-type" evidence="6">
    <location>
        <begin position="932"/>
        <end position="945"/>
    </location>
</feature>
<dbReference type="Pfam" id="PF04434">
    <property type="entry name" value="SWIM"/>
    <property type="match status" value="1"/>
</dbReference>
<evidence type="ECO:0000256" key="5">
    <source>
        <dbReference type="SAM" id="MobiDB-lite"/>
    </source>
</evidence>
<accession>A0AAV6IJP6</accession>
<dbReference type="PANTHER" id="PTHR46033">
    <property type="entry name" value="PROTEIN MAIN-LIKE 2"/>
    <property type="match status" value="1"/>
</dbReference>
<comment type="caution">
    <text evidence="8">The sequence shown here is derived from an EMBL/GenBank/DDBJ whole genome shotgun (WGS) entry which is preliminary data.</text>
</comment>
<sequence>MVLQEGPIDGSLLTFQQSHRSHSIWANDGEPPVDSKTIKVRRSQSKLKKLDPPAPPVLQLIRQAGFGGIIDLPFISLDIGLMTALLERWRPETHSFHLRTGEWTVTLQDVEVLLGLPVDGEPIIGSTNEDWDLLCQRLLGIVPENKVDRKGGKVTMAWLREHFKGHLAAGYTEENVQQQARGYILQLIGGVLMSDHSGSQVHLAYLTLLEDLTIVRSWGSAYLSNLYHYLCHGCKSGNENVGGAFILLQLWAWERFPFVAPGRLGTRQRPLGSPLGARWDDHFHSPDLATHVLGYYRNYFDIQRADEVIWRPYSEELIASLPPSCRAGRAIWMAKVPLLNFPMVQMHMPDRVMRQFGYRQTIPAHCNCRQPPHGKNWKAGQKDYRQDHHAELEMWNHRLNHILFSSKDELQCAMKKFCMARNYVVKTDKSSPNLLSYKCNNKTPCEWRLRASIKANSDMWKVTKYTGPHSCLAVNVIQDHTMLDARYMANEMTEIIGSNFSTKIKTLQLFIKKLTEGYMPSYSKTWAAKQLVISRQRGDWDLSHATLPVFLQVLEQANPGTRSLLLYKDSGLPGCATFDRLFWAFAPAIEGFKHSRPVISVDGTFLTGRYKGTLLVAVTQDAENQIMPIAFAIIEKEDRDNWGWFLTCIRHFVTKRQGLCLISDRHSGLMSWLDDDSAYDWRPPHAYHRYCLRHLGSNYHRRFGKLVGKEVKVCAMECRRYGSETTNCSESFNGVVKEARHLPIMATIMFTFYKCVEYFDDRLVQSMDTKAKGNHFSLYAKKKYDHWRENAVGHNVIVFNRAAGLFEVHTPINRTSPYKGNNKHTVDLTNKTCTCNKIQLWKIPCSHVIAVCNKMHIDPLDYFGKYWTVDTTIAMYGSLSFKPLPDQAYWPSYDGPRILPDKERLRGRGRPKVNRIRNEMDDLIEHQPPQTCSKCGQQGHNKRRCGK</sequence>
<feature type="domain" description="SWIM-type" evidence="7">
    <location>
        <begin position="824"/>
        <end position="856"/>
    </location>
</feature>
<dbReference type="PANTHER" id="PTHR46033:SF8">
    <property type="entry name" value="PROTEIN MAINTENANCE OF MERISTEMS-LIKE"/>
    <property type="match status" value="1"/>
</dbReference>
<evidence type="ECO:0000256" key="3">
    <source>
        <dbReference type="ARBA" id="ARBA00022833"/>
    </source>
</evidence>
<dbReference type="GO" id="GO:0003676">
    <property type="term" value="F:nucleic acid binding"/>
    <property type="evidence" value="ECO:0007669"/>
    <property type="project" value="InterPro"/>
</dbReference>
<dbReference type="Proteomes" id="UP000823749">
    <property type="component" value="Chromosome 10"/>
</dbReference>
<dbReference type="InterPro" id="IPR019557">
    <property type="entry name" value="AminoTfrase-like_pln_mobile"/>
</dbReference>
<dbReference type="GO" id="GO:0010073">
    <property type="term" value="P:meristem maintenance"/>
    <property type="evidence" value="ECO:0007669"/>
    <property type="project" value="InterPro"/>
</dbReference>
<dbReference type="GO" id="GO:0008270">
    <property type="term" value="F:zinc ion binding"/>
    <property type="evidence" value="ECO:0007669"/>
    <property type="project" value="UniProtKB-KW"/>
</dbReference>
<dbReference type="InterPro" id="IPR044824">
    <property type="entry name" value="MAIN-like"/>
</dbReference>
<evidence type="ECO:0000256" key="1">
    <source>
        <dbReference type="ARBA" id="ARBA00022723"/>
    </source>
</evidence>
<dbReference type="PROSITE" id="PS50966">
    <property type="entry name" value="ZF_SWIM"/>
    <property type="match status" value="1"/>
</dbReference>
<evidence type="ECO:0000259" key="7">
    <source>
        <dbReference type="PROSITE" id="PS50966"/>
    </source>
</evidence>
<proteinExistence type="predicted"/>
<keyword evidence="1" id="KW-0479">Metal-binding</keyword>
<dbReference type="InterPro" id="IPR006564">
    <property type="entry name" value="Znf_PMZ"/>
</dbReference>
<evidence type="ECO:0000259" key="6">
    <source>
        <dbReference type="PROSITE" id="PS50158"/>
    </source>
</evidence>